<dbReference type="InterPro" id="IPR017945">
    <property type="entry name" value="DHBP_synth_RibB-like_a/b_dom"/>
</dbReference>
<dbReference type="EMBL" id="BSDR01000001">
    <property type="protein sequence ID" value="GLI35046.1"/>
    <property type="molecule type" value="Genomic_DNA"/>
</dbReference>
<keyword evidence="3" id="KW-1185">Reference proteome</keyword>
<feature type="domain" description="YrdC-like" evidence="1">
    <location>
        <begin position="19"/>
        <end position="205"/>
    </location>
</feature>
<evidence type="ECO:0000313" key="2">
    <source>
        <dbReference type="EMBL" id="GLI35046.1"/>
    </source>
</evidence>
<dbReference type="GO" id="GO:0003725">
    <property type="term" value="F:double-stranded RNA binding"/>
    <property type="evidence" value="ECO:0007669"/>
    <property type="project" value="InterPro"/>
</dbReference>
<dbReference type="InterPro" id="IPR052532">
    <property type="entry name" value="SUA5_domain"/>
</dbReference>
<dbReference type="PROSITE" id="PS51163">
    <property type="entry name" value="YRDC"/>
    <property type="match status" value="1"/>
</dbReference>
<dbReference type="Pfam" id="PF01300">
    <property type="entry name" value="Sua5_yciO_yrdC"/>
    <property type="match status" value="1"/>
</dbReference>
<name>A0A9W6FUC9_9BACT</name>
<sequence>MKEKTLAVILEINSQHPEPRKIKKIVDILANGGIIAYPTDTFYGIGCDLLNKNSIEKIYKLKRRSPNQPFSFICSDLKNISEYAQVSNYAYKTMKRLLPGPYTFILGGSRLVPKIMLTKRQTVGIRVPDHQICLSIVQELGHPIISTSATDPETGEILFGPTDIKDKIGHAIDLIVDAGASVPGKPSSVISLIDDIPEIIREGAGDVSLFKE</sequence>
<dbReference type="SUPFAM" id="SSF55821">
    <property type="entry name" value="YrdC/RibB"/>
    <property type="match status" value="1"/>
</dbReference>
<protein>
    <submittedName>
        <fullName evidence="2">Threonylcarbamoyl-AMP synthase</fullName>
    </submittedName>
</protein>
<dbReference type="PANTHER" id="PTHR42828:SF3">
    <property type="entry name" value="THREONYLCARBAMOYL-AMP SYNTHASE"/>
    <property type="match status" value="1"/>
</dbReference>
<evidence type="ECO:0000313" key="3">
    <source>
        <dbReference type="Proteomes" id="UP001144372"/>
    </source>
</evidence>
<dbReference type="AlphaFoldDB" id="A0A9W6FUC9"/>
<gene>
    <name evidence="2" type="primary">yrdC</name>
    <name evidence="2" type="ORF">DAMNIGENAA_24790</name>
</gene>
<organism evidence="2 3">
    <name type="scientific">Desulforhabdus amnigena</name>
    <dbReference type="NCBI Taxonomy" id="40218"/>
    <lineage>
        <taxon>Bacteria</taxon>
        <taxon>Pseudomonadati</taxon>
        <taxon>Thermodesulfobacteriota</taxon>
        <taxon>Syntrophobacteria</taxon>
        <taxon>Syntrophobacterales</taxon>
        <taxon>Syntrophobacteraceae</taxon>
        <taxon>Desulforhabdus</taxon>
    </lineage>
</organism>
<dbReference type="PANTHER" id="PTHR42828">
    <property type="entry name" value="DHBP SYNTHASE RIBB-LIKE ALPHA/BETA DOMAIN-CONTAINING PROTEIN"/>
    <property type="match status" value="1"/>
</dbReference>
<dbReference type="Gene3D" id="3.90.870.10">
    <property type="entry name" value="DHBP synthase"/>
    <property type="match status" value="1"/>
</dbReference>
<dbReference type="InterPro" id="IPR006070">
    <property type="entry name" value="Sua5-like_dom"/>
</dbReference>
<proteinExistence type="predicted"/>
<accession>A0A9W6FUC9</accession>
<reference evidence="2" key="1">
    <citation type="submission" date="2022-12" db="EMBL/GenBank/DDBJ databases">
        <title>Reference genome sequencing for broad-spectrum identification of bacterial and archaeal isolates by mass spectrometry.</title>
        <authorList>
            <person name="Sekiguchi Y."/>
            <person name="Tourlousse D.M."/>
        </authorList>
    </citation>
    <scope>NUCLEOTIDE SEQUENCE</scope>
    <source>
        <strain evidence="2">ASRB1</strain>
    </source>
</reference>
<dbReference type="Proteomes" id="UP001144372">
    <property type="component" value="Unassembled WGS sequence"/>
</dbReference>
<dbReference type="NCBIfam" id="TIGR00057">
    <property type="entry name" value="L-threonylcarbamoyladenylate synthase"/>
    <property type="match status" value="1"/>
</dbReference>
<comment type="caution">
    <text evidence="2">The sequence shown here is derived from an EMBL/GenBank/DDBJ whole genome shotgun (WGS) entry which is preliminary data.</text>
</comment>
<evidence type="ECO:0000259" key="1">
    <source>
        <dbReference type="PROSITE" id="PS51163"/>
    </source>
</evidence>